<dbReference type="CDD" id="cd04301">
    <property type="entry name" value="NAT_SF"/>
    <property type="match status" value="1"/>
</dbReference>
<evidence type="ECO:0000313" key="5">
    <source>
        <dbReference type="Proteomes" id="UP000595859"/>
    </source>
</evidence>
<proteinExistence type="predicted"/>
<dbReference type="SUPFAM" id="SSF55729">
    <property type="entry name" value="Acyl-CoA N-acyltransferases (Nat)"/>
    <property type="match status" value="1"/>
</dbReference>
<dbReference type="InterPro" id="IPR016181">
    <property type="entry name" value="Acyl_CoA_acyltransferase"/>
</dbReference>
<dbReference type="OMA" id="RYPWGPE"/>
<gene>
    <name evidence="2" type="ORF">DD924_10365</name>
    <name evidence="3" type="ORF">JGZ15_01905</name>
</gene>
<dbReference type="GO" id="GO:0016747">
    <property type="term" value="F:acyltransferase activity, transferring groups other than amino-acyl groups"/>
    <property type="evidence" value="ECO:0007669"/>
    <property type="project" value="InterPro"/>
</dbReference>
<dbReference type="AlphaFoldDB" id="A0A2A4EJ09"/>
<dbReference type="Proteomes" id="UP000246351">
    <property type="component" value="Unassembled WGS sequence"/>
</dbReference>
<protein>
    <submittedName>
        <fullName evidence="2 3">N-acetyltransferase</fullName>
    </submittedName>
</protein>
<organism evidence="2 4">
    <name type="scientific">Staphylococcus pseudintermedius</name>
    <dbReference type="NCBI Taxonomy" id="283734"/>
    <lineage>
        <taxon>Bacteria</taxon>
        <taxon>Bacillati</taxon>
        <taxon>Bacillota</taxon>
        <taxon>Bacilli</taxon>
        <taxon>Bacillales</taxon>
        <taxon>Staphylococcaceae</taxon>
        <taxon>Staphylococcus</taxon>
        <taxon>Staphylococcus intermedius group</taxon>
    </lineage>
</organism>
<dbReference type="EMBL" id="CP066884">
    <property type="protein sequence ID" value="QQM98452.1"/>
    <property type="molecule type" value="Genomic_DNA"/>
</dbReference>
<dbReference type="InterPro" id="IPR000182">
    <property type="entry name" value="GNAT_dom"/>
</dbReference>
<dbReference type="RefSeq" id="WP_014613040.1">
    <property type="nucleotide sequence ID" value="NZ_BAAFHP010000005.1"/>
</dbReference>
<reference evidence="3 5" key="2">
    <citation type="submission" date="2020-12" db="EMBL/GenBank/DDBJ databases">
        <title>Whole genome sequencing and de novo assembly of Staphylococcus pseudintermedius: a novel pangenome approach to unravel pathogenesis of canine pyoderma.</title>
        <authorList>
            <person name="Ferrer L."/>
            <person name="Perez D."/>
            <person name="Fonticoba R."/>
            <person name="Vines J."/>
            <person name="Fabregas N."/>
            <person name="Madronero S."/>
            <person name="Meroni G."/>
            <person name="Martino P."/>
            <person name="Martinez S."/>
            <person name="Cusco A."/>
            <person name="Migura L."/>
            <person name="Francino O."/>
        </authorList>
    </citation>
    <scope>NUCLEOTIDE SEQUENCE [LARGE SCALE GENOMIC DNA]</scope>
    <source>
        <strain evidence="3 5">HSP080</strain>
    </source>
</reference>
<sequence>MSQVNIRMATLDDAEALHKLMHRAFTPLREVGIDWPSVNATLEMIQDNIQNNAAYVLEVEGKIVSTLSIRFPWEPSQPVSKYPFVWWFATDPDYGGVGYGNQMMTYVEETILRDTLKAPAVVLGTSARKMSWLKDVYERRGYETFFSFEDETGDEGAMMVKVLIPERYNKDLLAPPPWAQGESSY</sequence>
<evidence type="ECO:0000259" key="1">
    <source>
        <dbReference type="PROSITE" id="PS51186"/>
    </source>
</evidence>
<dbReference type="Pfam" id="PF00583">
    <property type="entry name" value="Acetyltransf_1"/>
    <property type="match status" value="1"/>
</dbReference>
<keyword evidence="2" id="KW-0808">Transferase</keyword>
<evidence type="ECO:0000313" key="4">
    <source>
        <dbReference type="Proteomes" id="UP000246351"/>
    </source>
</evidence>
<feature type="domain" description="N-acetyltransferase" evidence="1">
    <location>
        <begin position="4"/>
        <end position="164"/>
    </location>
</feature>
<dbReference type="EMBL" id="QEIV01000984">
    <property type="protein sequence ID" value="PWZ98032.1"/>
    <property type="molecule type" value="Genomic_DNA"/>
</dbReference>
<reference evidence="2 4" key="1">
    <citation type="journal article" date="2018" name="Vet. Microbiol.">
        <title>Clonal diversity and geographic distribution of methicillin-resistant Staphylococcus pseudintermedius from Australian animals: Discovery of novel sequence types.</title>
        <authorList>
            <person name="Worthing K.A."/>
            <person name="Abraham S."/>
            <person name="Coombs G.W."/>
            <person name="Pang S."/>
            <person name="Saputra S."/>
            <person name="Jordan D."/>
            <person name="Trott D.J."/>
            <person name="Norris J.M."/>
        </authorList>
    </citation>
    <scope>NUCLEOTIDE SEQUENCE [LARGE SCALE GENOMIC DNA]</scope>
    <source>
        <strain evidence="2 4">ST71 3</strain>
    </source>
</reference>
<dbReference type="GeneID" id="93823739"/>
<dbReference type="PROSITE" id="PS51186">
    <property type="entry name" value="GNAT"/>
    <property type="match status" value="1"/>
</dbReference>
<accession>A0A2A4EJ09</accession>
<name>A0A2A4EJ09_STAPS</name>
<dbReference type="STRING" id="937773.SPSINT_2076"/>
<evidence type="ECO:0000313" key="2">
    <source>
        <dbReference type="EMBL" id="PWZ98032.1"/>
    </source>
</evidence>
<dbReference type="Gene3D" id="3.40.630.30">
    <property type="match status" value="1"/>
</dbReference>
<dbReference type="Proteomes" id="UP000595859">
    <property type="component" value="Chromosome"/>
</dbReference>
<evidence type="ECO:0000313" key="3">
    <source>
        <dbReference type="EMBL" id="QQM98452.1"/>
    </source>
</evidence>